<organism evidence="2 3">
    <name type="scientific">Prorocentrum cordatum</name>
    <dbReference type="NCBI Taxonomy" id="2364126"/>
    <lineage>
        <taxon>Eukaryota</taxon>
        <taxon>Sar</taxon>
        <taxon>Alveolata</taxon>
        <taxon>Dinophyceae</taxon>
        <taxon>Prorocentrales</taxon>
        <taxon>Prorocentraceae</taxon>
        <taxon>Prorocentrum</taxon>
    </lineage>
</organism>
<dbReference type="EMBL" id="CAUYUJ010017163">
    <property type="protein sequence ID" value="CAK0872354.1"/>
    <property type="molecule type" value="Genomic_DNA"/>
</dbReference>
<reference evidence="2" key="1">
    <citation type="submission" date="2023-10" db="EMBL/GenBank/DDBJ databases">
        <authorList>
            <person name="Chen Y."/>
            <person name="Shah S."/>
            <person name="Dougan E. K."/>
            <person name="Thang M."/>
            <person name="Chan C."/>
        </authorList>
    </citation>
    <scope>NUCLEOTIDE SEQUENCE [LARGE SCALE GENOMIC DNA]</scope>
</reference>
<proteinExistence type="predicted"/>
<evidence type="ECO:0000313" key="2">
    <source>
        <dbReference type="EMBL" id="CAK0872354.1"/>
    </source>
</evidence>
<dbReference type="Proteomes" id="UP001189429">
    <property type="component" value="Unassembled WGS sequence"/>
</dbReference>
<accession>A0ABN9VGP1</accession>
<feature type="compositionally biased region" description="Polar residues" evidence="1">
    <location>
        <begin position="1129"/>
        <end position="1144"/>
    </location>
</feature>
<feature type="region of interest" description="Disordered" evidence="1">
    <location>
        <begin position="1119"/>
        <end position="1179"/>
    </location>
</feature>
<protein>
    <recommendedName>
        <fullName evidence="4">DNA (cytosine-5-)-methyltransferase</fullName>
    </recommendedName>
</protein>
<sequence length="1307" mass="142503">MAARTLDICRAQVLVRYPDEDLEWHRLVLLHTVEGTLGLGLTPDHEIVRVDLGVMRHHAQDQSSAFPTQFAPLVYSFDPADGQTLRDGKRRAQRRAALLGGGEVEDAEVCGRLLVSVADARFSEAVPADVVEDGGRCVSFDDREVCMIDGGPRFVERVPRGEWSSGAQSCREDVEDIRVLGGYRSRVGRRDLDFRDSVESMRETTVADWPDRGPRACSEYSKSSALGAGNPLTYQAEWQRLSGVADGGVQGHGHRSHLGTLLWAICLDQPNEVNLACFERAARRPIQVEMAVEKNPRRPVFSGLEDVLAGPRSVSDSARAPRYLARATNRQKDRARILMQLGLYQEEASRRQSVKGGGKGETGDGLRAKQKAKLEPRHLASYDTDKLHVASGALRPVPASDLPPVAAAGYLRHFESQVELTAPELEAGLQTAGGLSTPYWDPALRGDRSARCDFFCRLAAAGVVGFRRAIKSRCGDFFVHKNDGRIRFFCDARRANLCHRRPPRTVLGGPASLSELDLSPLAEALGGYGGALELPLDLHASSADVKDCFYQLVVESIASWFGLDCPLTVEEWGLEISHVYDDDLKGPTPVEAGELLYPVMRGLPMGAVYVDNFTGLGGCQEDAAFGVRGFERAAAGAGLKLHVPEVAVAELESLGLVIHGSDKTLRHTPHRVWRFHFGTKELLRRGRCAPAELRAWAGHAVHLFSLQPLLLSILQDAYTFIGNGIGPRRPLPRGVRLELRLAAALVFLGGVNLAAPYDDEVRVSDSSTGGYCLMYGRKPARAVRGAWRWRERWRFVEVEAECDGAHYTGAYLAQLRGLPADDGLEVELLSVAPKLLVALTRDEGWRRAVAGRRRHPEEHVNIEEARACVMGLRRSCRGPRHHGHRVLSLRDNMVTCCCLDKGRSTSRALNTQCRQAAGYALGCGIRRRVRHVPTDLCVADYGSRLHEPPEPQWLCAAKAGHARELESAKVFLELFSGTGGLSQALVSAGLRVGFSFDIRKGAQKGVKDLKRARATERLGVEFALFTSEVVRTCQRCNVLWSTENPASSGLWSFPPVGGLAGLAGARWVKFPMCAYGVPHQKWTALLINSPTLASLAAEHGPDVVAAPLRAMLGRLTQQRAATRAVPEPTATSRSTVSSSGTPARSSGRRSELAETLSTRQAGSSRALAPRRRRAPVAEVAARARHATAAGRSRTDYIELESVSEVALTLYRVGVDELGTWNRLNGRQNNVLVNVDATLVSWMTDCYLRLPEALAFGPKGALAGCADAGAKYVVKVMLRQAPGDRGQPTNAGIFDDVVEVSVADRDGT</sequence>
<evidence type="ECO:0008006" key="4">
    <source>
        <dbReference type="Google" id="ProtNLM"/>
    </source>
</evidence>
<name>A0ABN9VGP1_9DINO</name>
<evidence type="ECO:0000313" key="3">
    <source>
        <dbReference type="Proteomes" id="UP001189429"/>
    </source>
</evidence>
<comment type="caution">
    <text evidence="2">The sequence shown here is derived from an EMBL/GenBank/DDBJ whole genome shotgun (WGS) entry which is preliminary data.</text>
</comment>
<feature type="compositionally biased region" description="Basic and acidic residues" evidence="1">
    <location>
        <begin position="361"/>
        <end position="373"/>
    </location>
</feature>
<feature type="non-terminal residue" evidence="2">
    <location>
        <position position="1307"/>
    </location>
</feature>
<evidence type="ECO:0000256" key="1">
    <source>
        <dbReference type="SAM" id="MobiDB-lite"/>
    </source>
</evidence>
<gene>
    <name evidence="2" type="ORF">PCOR1329_LOCUS57853</name>
</gene>
<keyword evidence="3" id="KW-1185">Reference proteome</keyword>
<feature type="region of interest" description="Disordered" evidence="1">
    <location>
        <begin position="349"/>
        <end position="373"/>
    </location>
</feature>